<dbReference type="STRING" id="706587.Desti_3995"/>
<dbReference type="InterPro" id="IPR047048">
    <property type="entry name" value="TlyA"/>
</dbReference>
<dbReference type="InterPro" id="IPR004538">
    <property type="entry name" value="Hemolysin_A/TlyA"/>
</dbReference>
<evidence type="ECO:0000259" key="4">
    <source>
        <dbReference type="SMART" id="SM00363"/>
    </source>
</evidence>
<evidence type="ECO:0000256" key="2">
    <source>
        <dbReference type="ARBA" id="ARBA00029460"/>
    </source>
</evidence>
<keyword evidence="6" id="KW-1185">Reference proteome</keyword>
<dbReference type="RefSeq" id="WP_014811762.1">
    <property type="nucleotide sequence ID" value="NC_018025.1"/>
</dbReference>
<dbReference type="PATRIC" id="fig|706587.4.peg.4526"/>
<evidence type="ECO:0000256" key="3">
    <source>
        <dbReference type="PROSITE-ProRule" id="PRU00182"/>
    </source>
</evidence>
<dbReference type="SUPFAM" id="SSF55174">
    <property type="entry name" value="Alpha-L RNA-binding motif"/>
    <property type="match status" value="1"/>
</dbReference>
<dbReference type="Pfam" id="PF01479">
    <property type="entry name" value="S4"/>
    <property type="match status" value="1"/>
</dbReference>
<evidence type="ECO:0000313" key="6">
    <source>
        <dbReference type="Proteomes" id="UP000006055"/>
    </source>
</evidence>
<reference evidence="6" key="1">
    <citation type="submission" date="2012-06" db="EMBL/GenBank/DDBJ databases">
        <title>Complete sequence of chromosome of Desulfomonile tiedjei DSM 6799.</title>
        <authorList>
            <person name="Lucas S."/>
            <person name="Copeland A."/>
            <person name="Lapidus A."/>
            <person name="Glavina del Rio T."/>
            <person name="Dalin E."/>
            <person name="Tice H."/>
            <person name="Bruce D."/>
            <person name="Goodwin L."/>
            <person name="Pitluck S."/>
            <person name="Peters L."/>
            <person name="Ovchinnikova G."/>
            <person name="Zeytun A."/>
            <person name="Lu M."/>
            <person name="Kyrpides N."/>
            <person name="Mavromatis K."/>
            <person name="Ivanova N."/>
            <person name="Brettin T."/>
            <person name="Detter J.C."/>
            <person name="Han C."/>
            <person name="Larimer F."/>
            <person name="Land M."/>
            <person name="Hauser L."/>
            <person name="Markowitz V."/>
            <person name="Cheng J.-F."/>
            <person name="Hugenholtz P."/>
            <person name="Woyke T."/>
            <person name="Wu D."/>
            <person name="Spring S."/>
            <person name="Schroeder M."/>
            <person name="Brambilla E."/>
            <person name="Klenk H.-P."/>
            <person name="Eisen J.A."/>
        </authorList>
    </citation>
    <scope>NUCLEOTIDE SEQUENCE [LARGE SCALE GENOMIC DNA]</scope>
    <source>
        <strain evidence="6">ATCC 49306 / DSM 6799 / DCB-1</strain>
    </source>
</reference>
<sequence>MTHSSKCRLDSLLVSRGLVTSKQRAQALILARKVLVNGIVAEKSGKEVPADVELVIKEELPYVSRGGLKLEAALDAFRLNPSGLTVLDAGASTGGFTDCLLQRGAARVLAVDVGYGQLDWKLRTDSRVFLMERTNIRLLDPASLPFPVDAAVADLSFISLKLILPVLARLLQRSAWVVPLVKPQFEVGRDDVGKGGVVRDTEKITAAVNGIRTFAETCGFEVIAQIESPITGPKGNREFLLHLIKNPESKR</sequence>
<dbReference type="NCBIfam" id="TIGR00478">
    <property type="entry name" value="tly"/>
    <property type="match status" value="1"/>
</dbReference>
<dbReference type="OrthoDB" id="9784736at2"/>
<comment type="similarity">
    <text evidence="2">Belongs to the TlyA family.</text>
</comment>
<evidence type="ECO:0000256" key="1">
    <source>
        <dbReference type="ARBA" id="ARBA00022884"/>
    </source>
</evidence>
<dbReference type="PANTHER" id="PTHR32319:SF0">
    <property type="entry name" value="BACTERIAL HEMOLYSIN-LIKE PROTEIN"/>
    <property type="match status" value="1"/>
</dbReference>
<dbReference type="CDD" id="cd00165">
    <property type="entry name" value="S4"/>
    <property type="match status" value="1"/>
</dbReference>
<organism evidence="5 6">
    <name type="scientific">Desulfomonile tiedjei (strain ATCC 49306 / DSM 6799 / DCB-1)</name>
    <dbReference type="NCBI Taxonomy" id="706587"/>
    <lineage>
        <taxon>Bacteria</taxon>
        <taxon>Pseudomonadati</taxon>
        <taxon>Thermodesulfobacteriota</taxon>
        <taxon>Desulfomonilia</taxon>
        <taxon>Desulfomonilales</taxon>
        <taxon>Desulfomonilaceae</taxon>
        <taxon>Desulfomonile</taxon>
    </lineage>
</organism>
<dbReference type="GO" id="GO:0003723">
    <property type="term" value="F:RNA binding"/>
    <property type="evidence" value="ECO:0007669"/>
    <property type="project" value="UniProtKB-KW"/>
</dbReference>
<accession>I4CAP5</accession>
<dbReference type="GO" id="GO:0008168">
    <property type="term" value="F:methyltransferase activity"/>
    <property type="evidence" value="ECO:0007669"/>
    <property type="project" value="InterPro"/>
</dbReference>
<keyword evidence="1 3" id="KW-0694">RNA-binding</keyword>
<dbReference type="PROSITE" id="PS50889">
    <property type="entry name" value="S4"/>
    <property type="match status" value="1"/>
</dbReference>
<dbReference type="EMBL" id="CP003360">
    <property type="protein sequence ID" value="AFM26636.1"/>
    <property type="molecule type" value="Genomic_DNA"/>
</dbReference>
<dbReference type="KEGG" id="dti:Desti_3995"/>
<dbReference type="SUPFAM" id="SSF53335">
    <property type="entry name" value="S-adenosyl-L-methionine-dependent methyltransferases"/>
    <property type="match status" value="1"/>
</dbReference>
<dbReference type="Proteomes" id="UP000006055">
    <property type="component" value="Chromosome"/>
</dbReference>
<gene>
    <name evidence="5" type="ordered locus">Desti_3995</name>
</gene>
<dbReference type="SMART" id="SM00363">
    <property type="entry name" value="S4"/>
    <property type="match status" value="1"/>
</dbReference>
<dbReference type="InterPro" id="IPR002877">
    <property type="entry name" value="RNA_MeTrfase_FtsJ_dom"/>
</dbReference>
<dbReference type="CDD" id="cd02440">
    <property type="entry name" value="AdoMet_MTases"/>
    <property type="match status" value="1"/>
</dbReference>
<dbReference type="PIRSF" id="PIRSF005578">
    <property type="entry name" value="TlyA"/>
    <property type="match status" value="1"/>
</dbReference>
<dbReference type="PANTHER" id="PTHR32319">
    <property type="entry name" value="BACTERIAL HEMOLYSIN-LIKE PROTEIN"/>
    <property type="match status" value="1"/>
</dbReference>
<dbReference type="GO" id="GO:0032259">
    <property type="term" value="P:methylation"/>
    <property type="evidence" value="ECO:0007669"/>
    <property type="project" value="InterPro"/>
</dbReference>
<evidence type="ECO:0000313" key="5">
    <source>
        <dbReference type="EMBL" id="AFM26636.1"/>
    </source>
</evidence>
<protein>
    <submittedName>
        <fullName evidence="5">Hemolysin A</fullName>
    </submittedName>
</protein>
<dbReference type="InterPro" id="IPR036986">
    <property type="entry name" value="S4_RNA-bd_sf"/>
</dbReference>
<dbReference type="Gene3D" id="3.10.290.10">
    <property type="entry name" value="RNA-binding S4 domain"/>
    <property type="match status" value="1"/>
</dbReference>
<feature type="domain" description="RNA-binding S4" evidence="4">
    <location>
        <begin position="7"/>
        <end position="71"/>
    </location>
</feature>
<dbReference type="Gene3D" id="3.40.50.150">
    <property type="entry name" value="Vaccinia Virus protein VP39"/>
    <property type="match status" value="1"/>
</dbReference>
<dbReference type="eggNOG" id="COG1189">
    <property type="taxonomic scope" value="Bacteria"/>
</dbReference>
<dbReference type="AlphaFoldDB" id="I4CAP5"/>
<dbReference type="InterPro" id="IPR029063">
    <property type="entry name" value="SAM-dependent_MTases_sf"/>
</dbReference>
<name>I4CAP5_DESTA</name>
<proteinExistence type="inferred from homology"/>
<dbReference type="InterPro" id="IPR002942">
    <property type="entry name" value="S4_RNA-bd"/>
</dbReference>
<dbReference type="Pfam" id="PF01728">
    <property type="entry name" value="FtsJ"/>
    <property type="match status" value="1"/>
</dbReference>
<dbReference type="HOGENOM" id="CLU_058015_3_0_7"/>